<reference evidence="7 8" key="1">
    <citation type="submission" date="2011-07" db="EMBL/GenBank/DDBJ databases">
        <authorList>
            <person name="Coyne R."/>
            <person name="Brami D."/>
            <person name="Johnson J."/>
            <person name="Hostetler J."/>
            <person name="Hannick L."/>
            <person name="Clark T."/>
            <person name="Cassidy-Hanley D."/>
            <person name="Inman J."/>
        </authorList>
    </citation>
    <scope>NUCLEOTIDE SEQUENCE [LARGE SCALE GENOMIC DNA]</scope>
    <source>
        <strain evidence="7 8">G5</strain>
    </source>
</reference>
<organism evidence="7 8">
    <name type="scientific">Ichthyophthirius multifiliis</name>
    <name type="common">White spot disease agent</name>
    <name type="synonym">Ich</name>
    <dbReference type="NCBI Taxonomy" id="5932"/>
    <lineage>
        <taxon>Eukaryota</taxon>
        <taxon>Sar</taxon>
        <taxon>Alveolata</taxon>
        <taxon>Ciliophora</taxon>
        <taxon>Intramacronucleata</taxon>
        <taxon>Oligohymenophorea</taxon>
        <taxon>Hymenostomatida</taxon>
        <taxon>Ophryoglenina</taxon>
        <taxon>Ichthyophthirius</taxon>
    </lineage>
</organism>
<dbReference type="OMA" id="DINCYSC"/>
<dbReference type="GeneID" id="14903232"/>
<keyword evidence="8" id="KW-1185">Reference proteome</keyword>
<protein>
    <submittedName>
        <fullName evidence="7">Splicing factor u2af large subunit, putative</fullName>
    </submittedName>
</protein>
<feature type="region of interest" description="Disordered" evidence="5">
    <location>
        <begin position="181"/>
        <end position="201"/>
    </location>
</feature>
<dbReference type="InterPro" id="IPR000504">
    <property type="entry name" value="RRM_dom"/>
</dbReference>
<dbReference type="InParanoid" id="G0R5U9"/>
<accession>G0R5U9</accession>
<dbReference type="RefSeq" id="XP_004024054.1">
    <property type="nucleotide sequence ID" value="XM_004024005.1"/>
</dbReference>
<keyword evidence="3" id="KW-0508">mRNA splicing</keyword>
<dbReference type="AlphaFoldDB" id="G0R5U9"/>
<evidence type="ECO:0000256" key="1">
    <source>
        <dbReference type="ARBA" id="ARBA00022664"/>
    </source>
</evidence>
<proteinExistence type="predicted"/>
<dbReference type="GO" id="GO:0003723">
    <property type="term" value="F:RNA binding"/>
    <property type="evidence" value="ECO:0007669"/>
    <property type="project" value="UniProtKB-UniRule"/>
</dbReference>
<dbReference type="eggNOG" id="KOG0120">
    <property type="taxonomic scope" value="Eukaryota"/>
</dbReference>
<evidence type="ECO:0000259" key="6">
    <source>
        <dbReference type="PROSITE" id="PS50102"/>
    </source>
</evidence>
<gene>
    <name evidence="7" type="ORF">IMG5_201110</name>
</gene>
<sequence>MINKQEVPQINQAQADNFNTFRHARRLYIGNIPDSINQEYLSEWLYRSLEAAGGLVDSLPNENPIIKCEIDSKGKFAFIEIRTIEETTTLLQLDGIILWHRQLRIRRPTEYEKFPQIYPNYNVKKLNLDLFKTIGIVIIPTVVDDGPNKIFLANLPTQMDELMILDELKLREMGQGLNYQNYGQQQQNKQNNDNEGYHHYE</sequence>
<name>G0R5U9_ICHMU</name>
<evidence type="ECO:0000313" key="8">
    <source>
        <dbReference type="Proteomes" id="UP000008983"/>
    </source>
</evidence>
<feature type="compositionally biased region" description="Low complexity" evidence="5">
    <location>
        <begin position="181"/>
        <end position="194"/>
    </location>
</feature>
<evidence type="ECO:0000256" key="4">
    <source>
        <dbReference type="PROSITE-ProRule" id="PRU00176"/>
    </source>
</evidence>
<dbReference type="GO" id="GO:0006397">
    <property type="term" value="P:mRNA processing"/>
    <property type="evidence" value="ECO:0007669"/>
    <property type="project" value="UniProtKB-KW"/>
</dbReference>
<dbReference type="OrthoDB" id="311388at2759"/>
<evidence type="ECO:0000313" key="7">
    <source>
        <dbReference type="EMBL" id="EGR27170.1"/>
    </source>
</evidence>
<keyword evidence="1" id="KW-0507">mRNA processing</keyword>
<dbReference type="EMBL" id="GL984386">
    <property type="protein sequence ID" value="EGR27170.1"/>
    <property type="molecule type" value="Genomic_DNA"/>
</dbReference>
<dbReference type="PROSITE" id="PS50102">
    <property type="entry name" value="RRM"/>
    <property type="match status" value="1"/>
</dbReference>
<feature type="domain" description="RRM" evidence="6">
    <location>
        <begin position="25"/>
        <end position="110"/>
    </location>
</feature>
<evidence type="ECO:0000256" key="5">
    <source>
        <dbReference type="SAM" id="MobiDB-lite"/>
    </source>
</evidence>
<keyword evidence="2 4" id="KW-0694">RNA-binding</keyword>
<dbReference type="Gene3D" id="3.30.70.330">
    <property type="match status" value="1"/>
</dbReference>
<dbReference type="GO" id="GO:0008380">
    <property type="term" value="P:RNA splicing"/>
    <property type="evidence" value="ECO:0007669"/>
    <property type="project" value="UniProtKB-KW"/>
</dbReference>
<dbReference type="STRING" id="857967.G0R5U9"/>
<dbReference type="PANTHER" id="PTHR23139">
    <property type="entry name" value="RNA-BINDING PROTEIN"/>
    <property type="match status" value="1"/>
</dbReference>
<evidence type="ECO:0000256" key="3">
    <source>
        <dbReference type="ARBA" id="ARBA00023187"/>
    </source>
</evidence>
<dbReference type="SUPFAM" id="SSF54928">
    <property type="entry name" value="RNA-binding domain, RBD"/>
    <property type="match status" value="1"/>
</dbReference>
<dbReference type="CDD" id="cd12230">
    <property type="entry name" value="RRM1_U2AF65"/>
    <property type="match status" value="1"/>
</dbReference>
<evidence type="ECO:0000256" key="2">
    <source>
        <dbReference type="ARBA" id="ARBA00022884"/>
    </source>
</evidence>
<dbReference type="Proteomes" id="UP000008983">
    <property type="component" value="Unassembled WGS sequence"/>
</dbReference>
<dbReference type="InterPro" id="IPR035979">
    <property type="entry name" value="RBD_domain_sf"/>
</dbReference>
<dbReference type="InterPro" id="IPR012677">
    <property type="entry name" value="Nucleotide-bd_a/b_plait_sf"/>
</dbReference>